<protein>
    <submittedName>
        <fullName evidence="4">Uncharacterized protein</fullName>
    </submittedName>
</protein>
<evidence type="ECO:0000256" key="3">
    <source>
        <dbReference type="SAM" id="SignalP"/>
    </source>
</evidence>
<keyword evidence="1" id="KW-0175">Coiled coil</keyword>
<reference evidence="4 5" key="1">
    <citation type="submission" date="2020-04" db="EMBL/GenBank/DDBJ databases">
        <authorList>
            <person name="Hitch T.C.A."/>
            <person name="Wylensek D."/>
            <person name="Clavel T."/>
        </authorList>
    </citation>
    <scope>NUCLEOTIDE SEQUENCE [LARGE SCALE GENOMIC DNA]</scope>
    <source>
        <strain evidence="4 5">COR2-253-APC-1A</strain>
    </source>
</reference>
<gene>
    <name evidence="4" type="ORF">HF882_17175</name>
</gene>
<evidence type="ECO:0000313" key="5">
    <source>
        <dbReference type="Proteomes" id="UP000576225"/>
    </source>
</evidence>
<feature type="region of interest" description="Disordered" evidence="2">
    <location>
        <begin position="24"/>
        <end position="61"/>
    </location>
</feature>
<organism evidence="4 5">
    <name type="scientific">Victivallis vadensis</name>
    <dbReference type="NCBI Taxonomy" id="172901"/>
    <lineage>
        <taxon>Bacteria</taxon>
        <taxon>Pseudomonadati</taxon>
        <taxon>Lentisphaerota</taxon>
        <taxon>Lentisphaeria</taxon>
        <taxon>Victivallales</taxon>
        <taxon>Victivallaceae</taxon>
        <taxon>Victivallis</taxon>
    </lineage>
</organism>
<proteinExistence type="predicted"/>
<comment type="caution">
    <text evidence="4">The sequence shown here is derived from an EMBL/GenBank/DDBJ whole genome shotgun (WGS) entry which is preliminary data.</text>
</comment>
<evidence type="ECO:0000256" key="1">
    <source>
        <dbReference type="SAM" id="Coils"/>
    </source>
</evidence>
<feature type="chain" id="PRO_5032402991" evidence="3">
    <location>
        <begin position="24"/>
        <end position="269"/>
    </location>
</feature>
<keyword evidence="3" id="KW-0732">Signal</keyword>
<evidence type="ECO:0000313" key="4">
    <source>
        <dbReference type="EMBL" id="NMD88321.1"/>
    </source>
</evidence>
<accession>A0A848AZJ3</accession>
<dbReference type="EMBL" id="JABAEW010000043">
    <property type="protein sequence ID" value="NMD88321.1"/>
    <property type="molecule type" value="Genomic_DNA"/>
</dbReference>
<name>A0A848AZJ3_9BACT</name>
<evidence type="ECO:0000256" key="2">
    <source>
        <dbReference type="SAM" id="MobiDB-lite"/>
    </source>
</evidence>
<sequence length="269" mass="29953">MNNKFRLPLTALALSLGMIPAMAAAEDDVPPPPPPHEMRQPGPGGDMQSPGGRRMRPRMGDGRVMPAAMNEEEQARFRELNQAVQDALEAYRANPGDETLAALKTKLTAMVEARQAFEIDRAEKALARAKAQAGKKDEIVNRQLKHMTAPQRRRGPGEGKAPERRDRRGNMPQFFTEAEMTRLKTAREALAKAEAKSDAETKAVEAMKKVHQDAVTRIQAEIARLKAEGKDTASLERSVKFLNRAVEQMADPAKYVERMKNRPPRGERK</sequence>
<feature type="compositionally biased region" description="Basic and acidic residues" evidence="2">
    <location>
        <begin position="155"/>
        <end position="169"/>
    </location>
</feature>
<feature type="region of interest" description="Disordered" evidence="2">
    <location>
        <begin position="131"/>
        <end position="175"/>
    </location>
</feature>
<feature type="signal peptide" evidence="3">
    <location>
        <begin position="1"/>
        <end position="23"/>
    </location>
</feature>
<dbReference type="RefSeq" id="WP_168963487.1">
    <property type="nucleotide sequence ID" value="NZ_CAUHRZ010000059.1"/>
</dbReference>
<feature type="coiled-coil region" evidence="1">
    <location>
        <begin position="176"/>
        <end position="228"/>
    </location>
</feature>
<dbReference type="AlphaFoldDB" id="A0A848AZJ3"/>
<dbReference type="Proteomes" id="UP000576225">
    <property type="component" value="Unassembled WGS sequence"/>
</dbReference>